<name>A0A482VV05_ASBVE</name>
<feature type="region of interest" description="Disordered" evidence="1">
    <location>
        <begin position="42"/>
        <end position="63"/>
    </location>
</feature>
<dbReference type="STRING" id="1661398.A0A482VV05"/>
<dbReference type="EMBL" id="QDEB01060595">
    <property type="protein sequence ID" value="RZC36580.1"/>
    <property type="molecule type" value="Genomic_DNA"/>
</dbReference>
<comment type="caution">
    <text evidence="2">The sequence shown here is derived from an EMBL/GenBank/DDBJ whole genome shotgun (WGS) entry which is preliminary data.</text>
</comment>
<evidence type="ECO:0000313" key="3">
    <source>
        <dbReference type="Proteomes" id="UP000292052"/>
    </source>
</evidence>
<dbReference type="Proteomes" id="UP000292052">
    <property type="component" value="Unassembled WGS sequence"/>
</dbReference>
<reference evidence="2 3" key="1">
    <citation type="submission" date="2017-03" db="EMBL/GenBank/DDBJ databases">
        <title>Genome of the blue death feigning beetle - Asbolus verrucosus.</title>
        <authorList>
            <person name="Rider S.D."/>
        </authorList>
    </citation>
    <scope>NUCLEOTIDE SEQUENCE [LARGE SCALE GENOMIC DNA]</scope>
    <source>
        <strain evidence="2">Butters</strain>
        <tissue evidence="2">Head and leg muscle</tissue>
    </source>
</reference>
<evidence type="ECO:0000256" key="1">
    <source>
        <dbReference type="SAM" id="MobiDB-lite"/>
    </source>
</evidence>
<gene>
    <name evidence="2" type="ORF">BDFB_011728</name>
</gene>
<dbReference type="OrthoDB" id="6726258at2759"/>
<proteinExistence type="predicted"/>
<dbReference type="AlphaFoldDB" id="A0A482VV05"/>
<accession>A0A482VV05</accession>
<organism evidence="2 3">
    <name type="scientific">Asbolus verrucosus</name>
    <name type="common">Desert ironclad beetle</name>
    <dbReference type="NCBI Taxonomy" id="1661398"/>
    <lineage>
        <taxon>Eukaryota</taxon>
        <taxon>Metazoa</taxon>
        <taxon>Ecdysozoa</taxon>
        <taxon>Arthropoda</taxon>
        <taxon>Hexapoda</taxon>
        <taxon>Insecta</taxon>
        <taxon>Pterygota</taxon>
        <taxon>Neoptera</taxon>
        <taxon>Endopterygota</taxon>
        <taxon>Coleoptera</taxon>
        <taxon>Polyphaga</taxon>
        <taxon>Cucujiformia</taxon>
        <taxon>Tenebrionidae</taxon>
        <taxon>Pimeliinae</taxon>
        <taxon>Asbolus</taxon>
    </lineage>
</organism>
<protein>
    <submittedName>
        <fullName evidence="2">Uncharacterized protein</fullName>
    </submittedName>
</protein>
<keyword evidence="3" id="KW-1185">Reference proteome</keyword>
<sequence>MSSGLDILSGSLRVRNGCGVGSGPYTYWKINEVKACPSVMSPETKRLLPPNTETVQTKPFPIR</sequence>
<evidence type="ECO:0000313" key="2">
    <source>
        <dbReference type="EMBL" id="RZC36580.1"/>
    </source>
</evidence>
<feature type="non-terminal residue" evidence="2">
    <location>
        <position position="63"/>
    </location>
</feature>